<accession>A0A5C5G638</accession>
<dbReference type="AlphaFoldDB" id="A0A5C5G638"/>
<keyword evidence="3" id="KW-0175">Coiled coil</keyword>
<protein>
    <submittedName>
        <fullName evidence="5">Uncharacterized protein</fullName>
    </submittedName>
</protein>
<dbReference type="STRING" id="5288.A0A5C5G638"/>
<dbReference type="InterPro" id="IPR011990">
    <property type="entry name" value="TPR-like_helical_dom_sf"/>
</dbReference>
<feature type="region of interest" description="Disordered" evidence="4">
    <location>
        <begin position="557"/>
        <end position="626"/>
    </location>
</feature>
<evidence type="ECO:0000256" key="1">
    <source>
        <dbReference type="ARBA" id="ARBA00022737"/>
    </source>
</evidence>
<dbReference type="Gene3D" id="1.25.40.10">
    <property type="entry name" value="Tetratricopeptide repeat domain"/>
    <property type="match status" value="1"/>
</dbReference>
<dbReference type="Proteomes" id="UP000311382">
    <property type="component" value="Unassembled WGS sequence"/>
</dbReference>
<dbReference type="InterPro" id="IPR002885">
    <property type="entry name" value="PPR_rpt"/>
</dbReference>
<evidence type="ECO:0000256" key="2">
    <source>
        <dbReference type="PROSITE-ProRule" id="PRU00708"/>
    </source>
</evidence>
<evidence type="ECO:0000313" key="5">
    <source>
        <dbReference type="EMBL" id="TNY24550.1"/>
    </source>
</evidence>
<dbReference type="EMBL" id="SOZI01000002">
    <property type="protein sequence ID" value="TNY24550.1"/>
    <property type="molecule type" value="Genomic_DNA"/>
</dbReference>
<dbReference type="InterPro" id="IPR051222">
    <property type="entry name" value="PPR/CCM1_RNA-binding"/>
</dbReference>
<comment type="caution">
    <text evidence="5">The sequence shown here is derived from an EMBL/GenBank/DDBJ whole genome shotgun (WGS) entry which is preliminary data.</text>
</comment>
<feature type="repeat" description="PPR" evidence="2">
    <location>
        <begin position="464"/>
        <end position="501"/>
    </location>
</feature>
<organism evidence="5 6">
    <name type="scientific">Rhodotorula diobovata</name>
    <dbReference type="NCBI Taxonomy" id="5288"/>
    <lineage>
        <taxon>Eukaryota</taxon>
        <taxon>Fungi</taxon>
        <taxon>Dikarya</taxon>
        <taxon>Basidiomycota</taxon>
        <taxon>Pucciniomycotina</taxon>
        <taxon>Microbotryomycetes</taxon>
        <taxon>Sporidiobolales</taxon>
        <taxon>Sporidiobolaceae</taxon>
        <taxon>Rhodotorula</taxon>
    </lineage>
</organism>
<dbReference type="PANTHER" id="PTHR47942:SF63">
    <property type="entry name" value="PENTATRICOPEPTIDE REPEAT-CONTAINING PROTEIN"/>
    <property type="match status" value="1"/>
</dbReference>
<keyword evidence="6" id="KW-1185">Reference proteome</keyword>
<proteinExistence type="predicted"/>
<gene>
    <name evidence="5" type="ORF">DMC30DRAFT_111648</name>
</gene>
<name>A0A5C5G638_9BASI</name>
<evidence type="ECO:0000256" key="4">
    <source>
        <dbReference type="SAM" id="MobiDB-lite"/>
    </source>
</evidence>
<evidence type="ECO:0000256" key="3">
    <source>
        <dbReference type="SAM" id="Coils"/>
    </source>
</evidence>
<dbReference type="PROSITE" id="PS51375">
    <property type="entry name" value="PPR"/>
    <property type="match status" value="1"/>
</dbReference>
<sequence length="959" mass="105072">MLSAARRSASSSGAVNGSLAEHLHRLRALVLPLAPPTPQCQALSTSAALHVAPRQLLSKAQREERLDKLARKRDIRAVRREREARRDEAARLALQQRREEVHEKQAVAEEIAESLPPFSEEQLEAMYQGLLAAPASEFALPALEASKAPALPDPAVDSQRRQDRLVRLAERLEELEAEEVDGLDERTEPAESLAARLRQRRGEASQVAQLATDDPPLALLPSSTTARAVIDHLGDILPPADPTRPSSQLAGLEGPLPRGLLARTEWNDLVLTCAEEGDIEGVMKGLELMEVRLGSRSLPTTPTSLTPRVQRTTPIEEGTVLEQALAIYASQKRPQDALALAGFARQRSLPLSVTAHHHLLNSILPSHPELAVRHLHSMEAAGHTPLLATYTAVTQRLLSPASPPHLVRQGWDLFSHTRLVAYPVPDVPLFATMIQACSHGAHPSPERAIDLFTEMADDKRLAPSELAYNGVIRACAREGSQEYYHEALRFMRRMLDEHVAPSRHTFHALLEGAKRHGDLARARWVLVKMVGVGGDASPDETTLALVLQTYAAFRPAGSRARLEPKPEVAPATATTATPAAASSDARTREEVDAAEGGAPTEGRRRPSTGLSEKEDPTALPLSPLHKGGADASTLKVIEMLGEASLFYPGPLPETSAEVVVEARNLMLQVVDAAVLATPADSVADEPVTTSGARDQGMFPGVKPSTFLLNAYLAVHNSHAPFPSSLDFFRTAFARTGVDKNRFSYEVMMRRCEIGDVDDARAAQAKTVWEEWVRWSEAPLPPSEDMPDLASMEADEQELFREKRRGEEETWAKERRNGKHVAKMWGGLIRVLAKSFKEDEALAVLQRFVRTYPPTSLRSPIRPPSDVPYSALAPPRPSALAFPAVPIRLASPLYPETSPSLDPLRAPHLTFPDLALLHKRLADVEDTEGLALVKWAAKSYEGSIRMARRKERREEGTAMR</sequence>
<feature type="compositionally biased region" description="Low complexity" evidence="4">
    <location>
        <begin position="569"/>
        <end position="581"/>
    </location>
</feature>
<keyword evidence="1" id="KW-0677">Repeat</keyword>
<reference evidence="5 6" key="1">
    <citation type="submission" date="2019-03" db="EMBL/GenBank/DDBJ databases">
        <title>Rhodosporidium diobovatum UCD-FST 08-225 genome sequencing, assembly, and annotation.</title>
        <authorList>
            <person name="Fakankun I.U."/>
            <person name="Fristensky B."/>
            <person name="Levin D.B."/>
        </authorList>
    </citation>
    <scope>NUCLEOTIDE SEQUENCE [LARGE SCALE GENOMIC DNA]</scope>
    <source>
        <strain evidence="5 6">UCD-FST 08-225</strain>
    </source>
</reference>
<dbReference type="OrthoDB" id="5588846at2759"/>
<evidence type="ECO:0000313" key="6">
    <source>
        <dbReference type="Proteomes" id="UP000311382"/>
    </source>
</evidence>
<feature type="coiled-coil region" evidence="3">
    <location>
        <begin position="158"/>
        <end position="185"/>
    </location>
</feature>
<dbReference type="PANTHER" id="PTHR47942">
    <property type="entry name" value="TETRATRICOPEPTIDE REPEAT (TPR)-LIKE SUPERFAMILY PROTEIN-RELATED"/>
    <property type="match status" value="1"/>
</dbReference>